<comment type="caution">
    <text evidence="4">The sequence shown here is derived from an EMBL/GenBank/DDBJ whole genome shotgun (WGS) entry which is preliminary data.</text>
</comment>
<dbReference type="Proteomes" id="UP001295794">
    <property type="component" value="Unassembled WGS sequence"/>
</dbReference>
<evidence type="ECO:0000313" key="3">
    <source>
        <dbReference type="EMBL" id="CAK5282007.1"/>
    </source>
</evidence>
<organism evidence="4 6">
    <name type="scientific">Mycena citricolor</name>
    <dbReference type="NCBI Taxonomy" id="2018698"/>
    <lineage>
        <taxon>Eukaryota</taxon>
        <taxon>Fungi</taxon>
        <taxon>Dikarya</taxon>
        <taxon>Basidiomycota</taxon>
        <taxon>Agaricomycotina</taxon>
        <taxon>Agaricomycetes</taxon>
        <taxon>Agaricomycetidae</taxon>
        <taxon>Agaricales</taxon>
        <taxon>Marasmiineae</taxon>
        <taxon>Mycenaceae</taxon>
        <taxon>Mycena</taxon>
    </lineage>
</organism>
<reference evidence="4" key="1">
    <citation type="submission" date="2023-11" db="EMBL/GenBank/DDBJ databases">
        <authorList>
            <person name="De Vega J J."/>
            <person name="De Vega J J."/>
        </authorList>
    </citation>
    <scope>NUCLEOTIDE SEQUENCE</scope>
</reference>
<accession>A0AAD2HWH5</accession>
<gene>
    <name evidence="3" type="ORF">MYCIT1_LOCUS33423</name>
    <name evidence="4" type="ORF">MYCIT1_LOCUS33447</name>
    <name evidence="5" type="ORF">MYCIT1_LOCUS33476</name>
</gene>
<evidence type="ECO:0000313" key="4">
    <source>
        <dbReference type="EMBL" id="CAK5282018.1"/>
    </source>
</evidence>
<feature type="compositionally biased region" description="Low complexity" evidence="1">
    <location>
        <begin position="83"/>
        <end position="92"/>
    </location>
</feature>
<dbReference type="PRINTS" id="PR01217">
    <property type="entry name" value="PRICHEXTENSN"/>
</dbReference>
<dbReference type="EMBL" id="CAVNYO010000445">
    <property type="protein sequence ID" value="CAK5282018.1"/>
    <property type="molecule type" value="Genomic_DNA"/>
</dbReference>
<proteinExistence type="predicted"/>
<protein>
    <submittedName>
        <fullName evidence="4">Uncharacterized protein</fullName>
    </submittedName>
</protein>
<evidence type="ECO:0000313" key="5">
    <source>
        <dbReference type="EMBL" id="CAK5282034.1"/>
    </source>
</evidence>
<sequence>MRSFTLTTLTLALFALGDARPLRRAIDASVRCAATDQTGSALTASSTTTDSSGNEFSVCTYKSAGPCTFFFADGSFSSGSSDCPKGQAQTAGAGTGGGGGATSAGSSSSSSKPQGTLDPNVKCPAKDKQGSSVTSSSQGSENGNALVTCTYAVAGPCTFFTDGSFSSGGSDCPAGQSQGSSQQTTTTSAPPPPPKTTAAPPPPPKTTVAPPPPPPQTTTSTPPPPPPPATTSTPPPPPPTTTSTPPPPPPSTSTSTTTSTTTPPVTTPSDTPTVAPVVTSTSAAAAAPPVDPSPVDSTTSFTTVFVTPTDTSTNTAGAPVTTDVANAGAPAGGLGQTGAAAPGLRAGASSLVLAAGVGLAVLLL</sequence>
<keyword evidence="6" id="KW-1185">Reference proteome</keyword>
<dbReference type="EMBL" id="CAVNYO010000444">
    <property type="protein sequence ID" value="CAK5282007.1"/>
    <property type="molecule type" value="Genomic_DNA"/>
</dbReference>
<evidence type="ECO:0000256" key="1">
    <source>
        <dbReference type="SAM" id="MobiDB-lite"/>
    </source>
</evidence>
<feature type="compositionally biased region" description="Pro residues" evidence="1">
    <location>
        <begin position="189"/>
        <end position="251"/>
    </location>
</feature>
<feature type="signal peptide" evidence="2">
    <location>
        <begin position="1"/>
        <end position="19"/>
    </location>
</feature>
<feature type="region of interest" description="Disordered" evidence="1">
    <location>
        <begin position="83"/>
        <end position="143"/>
    </location>
</feature>
<name>A0AAD2HWH5_9AGAR</name>
<dbReference type="AlphaFoldDB" id="A0AAD2HWH5"/>
<feature type="region of interest" description="Disordered" evidence="1">
    <location>
        <begin position="168"/>
        <end position="299"/>
    </location>
</feature>
<feature type="compositionally biased region" description="Low complexity" evidence="1">
    <location>
        <begin position="130"/>
        <end position="140"/>
    </location>
</feature>
<keyword evidence="2" id="KW-0732">Signal</keyword>
<feature type="compositionally biased region" description="Gly residues" evidence="1">
    <location>
        <begin position="93"/>
        <end position="102"/>
    </location>
</feature>
<dbReference type="EMBL" id="CAVNYO010000446">
    <property type="protein sequence ID" value="CAK5282034.1"/>
    <property type="molecule type" value="Genomic_DNA"/>
</dbReference>
<evidence type="ECO:0000313" key="6">
    <source>
        <dbReference type="Proteomes" id="UP001295794"/>
    </source>
</evidence>
<feature type="chain" id="PRO_5042440800" evidence="2">
    <location>
        <begin position="20"/>
        <end position="364"/>
    </location>
</feature>
<evidence type="ECO:0000256" key="2">
    <source>
        <dbReference type="SAM" id="SignalP"/>
    </source>
</evidence>
<feature type="compositionally biased region" description="Low complexity" evidence="1">
    <location>
        <begin position="252"/>
        <end position="299"/>
    </location>
</feature>